<dbReference type="Gene3D" id="3.40.30.10">
    <property type="entry name" value="Glutaredoxin"/>
    <property type="match status" value="1"/>
</dbReference>
<evidence type="ECO:0000313" key="7">
    <source>
        <dbReference type="Proteomes" id="UP000182130"/>
    </source>
</evidence>
<dbReference type="GO" id="GO:0016209">
    <property type="term" value="F:antioxidant activity"/>
    <property type="evidence" value="ECO:0007669"/>
    <property type="project" value="InterPro"/>
</dbReference>
<name>A0A1G8SLD7_9MICC</name>
<dbReference type="GO" id="GO:0017004">
    <property type="term" value="P:cytochrome complex assembly"/>
    <property type="evidence" value="ECO:0007669"/>
    <property type="project" value="InterPro"/>
</dbReference>
<sequence length="602" mass="64294">MLQLALIGLLGGLITGISPCILPVLPVIFLSGGVQGARKGAASRGRPDGGSTSSARIAAPGNLVTAVEPKAEAKQRRQAGWRPYLVILGLVISFSTFTLVGSFLLTLVNLPQDLLRWMGLVVLVLIGLGLIFDSFQHILEKPFSWIPQRRVGTENGGLVLGLALGVVYVPCAGPVLAAIAVAGATGRVGPETIVLTLTFAVGAAIPLLVFALAGRRVAERVKAFRRNQRKIRIAGGIMMIALAIGLVFNLPQLLQKLVPDYTSTLQEQVQDNDAVKKALDLGGLVNEQNKDLNKCSNGGTSLESCGTAPDLKGIQEWFNTPGNQPVNLKDLKGKVVLVDFWAYSCINCQRSVPHLTGWYAKYKDAGLEIIGVHSPEYAFEKEVRNVKSGARDLGISYPVAIDNTLSTWTNYRNRYWPAHYLIDAEGSVRHIKFGEGGYQTTEKLIRELLQQAQPSVALPAPVEGSDDGPVAGATTRETYLGVTKKVNYAGTEPYKAGAGTYTVPSGQPADSFALGGGWNLGTQSIAPTGSGSSIALNYHARQVYIVVSGEGTIDVVRDGKATPVKVSGTPTLYRIVEDPQIHEGKLEVRVPKGVQAYSFTFG</sequence>
<organism evidence="6 7">
    <name type="scientific">Arthrobacter cupressi</name>
    <dbReference type="NCBI Taxonomy" id="1045773"/>
    <lineage>
        <taxon>Bacteria</taxon>
        <taxon>Bacillati</taxon>
        <taxon>Actinomycetota</taxon>
        <taxon>Actinomycetes</taxon>
        <taxon>Micrococcales</taxon>
        <taxon>Micrococcaceae</taxon>
        <taxon>Arthrobacter</taxon>
    </lineage>
</organism>
<dbReference type="RefSeq" id="WP_074589395.1">
    <property type="nucleotide sequence ID" value="NZ_FNEI01000009.1"/>
</dbReference>
<reference evidence="7" key="1">
    <citation type="submission" date="2016-10" db="EMBL/GenBank/DDBJ databases">
        <authorList>
            <person name="Varghese N."/>
            <person name="Submissions S."/>
        </authorList>
    </citation>
    <scope>NUCLEOTIDE SEQUENCE [LARGE SCALE GENOMIC DNA]</scope>
    <source>
        <strain evidence="7">CGMCC 1.10783</strain>
    </source>
</reference>
<proteinExistence type="predicted"/>
<evidence type="ECO:0000256" key="1">
    <source>
        <dbReference type="ARBA" id="ARBA00004651"/>
    </source>
</evidence>
<comment type="subcellular location">
    <subcellularLocation>
        <location evidence="1">Cell membrane</location>
        <topology evidence="1">Multi-pass membrane protein</topology>
    </subcellularLocation>
</comment>
<evidence type="ECO:0000256" key="2">
    <source>
        <dbReference type="ARBA" id="ARBA00022475"/>
    </source>
</evidence>
<keyword evidence="7" id="KW-1185">Reference proteome</keyword>
<keyword evidence="3" id="KW-0812">Transmembrane</keyword>
<dbReference type="Pfam" id="PF00578">
    <property type="entry name" value="AhpC-TSA"/>
    <property type="match status" value="1"/>
</dbReference>
<dbReference type="Gene3D" id="2.60.120.260">
    <property type="entry name" value="Galactose-binding domain-like"/>
    <property type="match status" value="1"/>
</dbReference>
<dbReference type="Pfam" id="PF02683">
    <property type="entry name" value="DsbD_TM"/>
    <property type="match status" value="1"/>
</dbReference>
<accession>A0A1G8SLD7</accession>
<dbReference type="CDD" id="cd03012">
    <property type="entry name" value="TlpA_like_DipZ_like"/>
    <property type="match status" value="1"/>
</dbReference>
<dbReference type="GO" id="GO:0005886">
    <property type="term" value="C:plasma membrane"/>
    <property type="evidence" value="ECO:0007669"/>
    <property type="project" value="UniProtKB-SubCell"/>
</dbReference>
<dbReference type="InterPro" id="IPR000866">
    <property type="entry name" value="AhpC/TSA"/>
</dbReference>
<dbReference type="PANTHER" id="PTHR42852:SF13">
    <property type="entry name" value="PROTEIN DIPZ"/>
    <property type="match status" value="1"/>
</dbReference>
<dbReference type="STRING" id="1045773.SAMN05216555_10959"/>
<evidence type="ECO:0000256" key="5">
    <source>
        <dbReference type="ARBA" id="ARBA00023136"/>
    </source>
</evidence>
<dbReference type="InterPro" id="IPR013766">
    <property type="entry name" value="Thioredoxin_domain"/>
</dbReference>
<dbReference type="Pfam" id="PF17991">
    <property type="entry name" value="Thioredoxin_10"/>
    <property type="match status" value="1"/>
</dbReference>
<protein>
    <submittedName>
        <fullName evidence="6">Cytochrome c biogenesis protein CcdA</fullName>
    </submittedName>
</protein>
<dbReference type="PROSITE" id="PS51352">
    <property type="entry name" value="THIOREDOXIN_2"/>
    <property type="match status" value="1"/>
</dbReference>
<dbReference type="InterPro" id="IPR050553">
    <property type="entry name" value="Thioredoxin_ResA/DsbE_sf"/>
</dbReference>
<keyword evidence="5" id="KW-0472">Membrane</keyword>
<dbReference type="AlphaFoldDB" id="A0A1G8SLD7"/>
<dbReference type="GO" id="GO:0016491">
    <property type="term" value="F:oxidoreductase activity"/>
    <property type="evidence" value="ECO:0007669"/>
    <property type="project" value="InterPro"/>
</dbReference>
<gene>
    <name evidence="6" type="ORF">SAMN05216555_10959</name>
</gene>
<evidence type="ECO:0000256" key="4">
    <source>
        <dbReference type="ARBA" id="ARBA00022989"/>
    </source>
</evidence>
<dbReference type="InterPro" id="IPR003834">
    <property type="entry name" value="Cyt_c_assmbl_TM_dom"/>
</dbReference>
<dbReference type="Proteomes" id="UP000182130">
    <property type="component" value="Unassembled WGS sequence"/>
</dbReference>
<dbReference type="InterPro" id="IPR041017">
    <property type="entry name" value="Thioredoxin_10"/>
</dbReference>
<dbReference type="PANTHER" id="PTHR42852">
    <property type="entry name" value="THIOL:DISULFIDE INTERCHANGE PROTEIN DSBE"/>
    <property type="match status" value="1"/>
</dbReference>
<keyword evidence="2" id="KW-1003">Cell membrane</keyword>
<evidence type="ECO:0000256" key="3">
    <source>
        <dbReference type="ARBA" id="ARBA00022692"/>
    </source>
</evidence>
<dbReference type="OrthoDB" id="9811352at2"/>
<dbReference type="SUPFAM" id="SSF52833">
    <property type="entry name" value="Thioredoxin-like"/>
    <property type="match status" value="1"/>
</dbReference>
<dbReference type="EMBL" id="FNEI01000009">
    <property type="protein sequence ID" value="SDJ30059.1"/>
    <property type="molecule type" value="Genomic_DNA"/>
</dbReference>
<evidence type="ECO:0000313" key="6">
    <source>
        <dbReference type="EMBL" id="SDJ30059.1"/>
    </source>
</evidence>
<keyword evidence="4" id="KW-1133">Transmembrane helix</keyword>
<dbReference type="InterPro" id="IPR036249">
    <property type="entry name" value="Thioredoxin-like_sf"/>
</dbReference>